<dbReference type="InterPro" id="IPR050205">
    <property type="entry name" value="CDPK_Ser/Thr_kinases"/>
</dbReference>
<dbReference type="SMART" id="SM00220">
    <property type="entry name" value="S_TKc"/>
    <property type="match status" value="1"/>
</dbReference>
<keyword evidence="3" id="KW-0547">Nucleotide-binding</keyword>
<feature type="region of interest" description="Disordered" evidence="6">
    <location>
        <begin position="616"/>
        <end position="650"/>
    </location>
</feature>
<keyword evidence="4" id="KW-0418">Kinase</keyword>
<dbReference type="SUPFAM" id="SSF56112">
    <property type="entry name" value="Protein kinase-like (PK-like)"/>
    <property type="match status" value="1"/>
</dbReference>
<keyword evidence="1" id="KW-0723">Serine/threonine-protein kinase</keyword>
<reference evidence="8" key="1">
    <citation type="submission" date="2021-01" db="EMBL/GenBank/DDBJ databases">
        <authorList>
            <person name="Corre E."/>
            <person name="Pelletier E."/>
            <person name="Niang G."/>
            <person name="Scheremetjew M."/>
            <person name="Finn R."/>
            <person name="Kale V."/>
            <person name="Holt S."/>
            <person name="Cochrane G."/>
            <person name="Meng A."/>
            <person name="Brown T."/>
            <person name="Cohen L."/>
        </authorList>
    </citation>
    <scope>NUCLEOTIDE SEQUENCE</scope>
</reference>
<dbReference type="EMBL" id="HBFQ01037123">
    <property type="protein sequence ID" value="CAD8851836.1"/>
    <property type="molecule type" value="Transcribed_RNA"/>
</dbReference>
<accession>A0A7S1AEN9</accession>
<dbReference type="AlphaFoldDB" id="A0A7S1AEN9"/>
<feature type="region of interest" description="Disordered" evidence="6">
    <location>
        <begin position="270"/>
        <end position="289"/>
    </location>
</feature>
<name>A0A7S1AEN9_NOCSC</name>
<feature type="compositionally biased region" description="Low complexity" evidence="6">
    <location>
        <begin position="622"/>
        <end position="637"/>
    </location>
</feature>
<dbReference type="PANTHER" id="PTHR24349">
    <property type="entry name" value="SERINE/THREONINE-PROTEIN KINASE"/>
    <property type="match status" value="1"/>
</dbReference>
<evidence type="ECO:0000256" key="4">
    <source>
        <dbReference type="ARBA" id="ARBA00022777"/>
    </source>
</evidence>
<organism evidence="8">
    <name type="scientific">Noctiluca scintillans</name>
    <name type="common">Sea sparkle</name>
    <name type="synonym">Red tide dinoflagellate</name>
    <dbReference type="NCBI Taxonomy" id="2966"/>
    <lineage>
        <taxon>Eukaryota</taxon>
        <taxon>Sar</taxon>
        <taxon>Alveolata</taxon>
        <taxon>Dinophyceae</taxon>
        <taxon>Noctilucales</taxon>
        <taxon>Noctilucaceae</taxon>
        <taxon>Noctiluca</taxon>
    </lineage>
</organism>
<keyword evidence="2" id="KW-0808">Transferase</keyword>
<dbReference type="GO" id="GO:0004674">
    <property type="term" value="F:protein serine/threonine kinase activity"/>
    <property type="evidence" value="ECO:0007669"/>
    <property type="project" value="UniProtKB-KW"/>
</dbReference>
<evidence type="ECO:0000256" key="6">
    <source>
        <dbReference type="SAM" id="MobiDB-lite"/>
    </source>
</evidence>
<feature type="domain" description="Protein kinase" evidence="7">
    <location>
        <begin position="64"/>
        <end position="405"/>
    </location>
</feature>
<evidence type="ECO:0000256" key="2">
    <source>
        <dbReference type="ARBA" id="ARBA00022679"/>
    </source>
</evidence>
<dbReference type="Pfam" id="PF00069">
    <property type="entry name" value="Pkinase"/>
    <property type="match status" value="2"/>
</dbReference>
<keyword evidence="5" id="KW-0067">ATP-binding</keyword>
<dbReference type="InterPro" id="IPR000719">
    <property type="entry name" value="Prot_kinase_dom"/>
</dbReference>
<gene>
    <name evidence="8" type="ORF">NSCI0253_LOCUS26186</name>
</gene>
<sequence>MGAQICSQGRLLDPEDIRFDVVRHCHATDFKESMPSAIDSTFVASLSESSSSRSCRGNAEQQALEVAMMIAEERSDKSFESTSQIPVNFRVLEPSIVDMPNTFLAEHHNTGMLRSLMSMRKPRRPKHQDHLRRIVGKLQHLRCDSVARVLEAYEDHHSMSLVLEHCAGGSMFERILQKSYFAEQESAVLVQHMLQSFLLLHRHGLAHGCPTPESFRFKSEATHATLKLVDFGLERRVQDWETDPATGQSRVACLALLENCRYVFSAPELASEEGNPPTSQPPGDGPMLDGELLAHVIHRHLSKEDSPNGSDEDNFRMRQGRPCSLKAADVWSLGAMAFLLLCGYPPFLAPCKSGITSSIAKGEFSFDAPFWSKISEDAKDFVTRCLKTKPDQRISVQQALTHPWIESLADSAPPGSMLSSFTLNLRRFFRTSAIEAFAANSLASMLSFKELEELAVHCQEVDTTKVGFFTATEFRHVLKESGHADIAIEIARSVVQAVRFPGESYIDYKALLDSARARRERLFEDELWRCLCEFAWAGDVVEPTVTVSGRLPVDKLTEFLQGADVLRSLSRDGVEDCAALANDLLCAAYNLDDDLDTPQQVDFAVLCEEALRHFPPWPASHPKPQQQRQPQCQQLQQRPRKQRQEPAESLMIPQKAQQTLENAKHGLRAAASLRTAQYHAKVSVILQDLKEDLEAMTLEDELKDERSTVNPSDDGSEQHFAVLNRGADQVTAGGSDKDIL</sequence>
<protein>
    <recommendedName>
        <fullName evidence="7">Protein kinase domain-containing protein</fullName>
    </recommendedName>
</protein>
<evidence type="ECO:0000256" key="5">
    <source>
        <dbReference type="ARBA" id="ARBA00022840"/>
    </source>
</evidence>
<feature type="region of interest" description="Disordered" evidence="6">
    <location>
        <begin position="701"/>
        <end position="740"/>
    </location>
</feature>
<dbReference type="Gene3D" id="1.10.238.10">
    <property type="entry name" value="EF-hand"/>
    <property type="match status" value="2"/>
</dbReference>
<dbReference type="Gene3D" id="1.10.510.10">
    <property type="entry name" value="Transferase(Phosphotransferase) domain 1"/>
    <property type="match status" value="2"/>
</dbReference>
<dbReference type="InterPro" id="IPR011009">
    <property type="entry name" value="Kinase-like_dom_sf"/>
</dbReference>
<dbReference type="PROSITE" id="PS50011">
    <property type="entry name" value="PROTEIN_KINASE_DOM"/>
    <property type="match status" value="1"/>
</dbReference>
<dbReference type="GO" id="GO:0005524">
    <property type="term" value="F:ATP binding"/>
    <property type="evidence" value="ECO:0007669"/>
    <property type="project" value="UniProtKB-KW"/>
</dbReference>
<evidence type="ECO:0000256" key="3">
    <source>
        <dbReference type="ARBA" id="ARBA00022741"/>
    </source>
</evidence>
<proteinExistence type="predicted"/>
<dbReference type="Gene3D" id="3.30.200.20">
    <property type="entry name" value="Phosphorylase Kinase, domain 1"/>
    <property type="match status" value="1"/>
</dbReference>
<evidence type="ECO:0000313" key="8">
    <source>
        <dbReference type="EMBL" id="CAD8851836.1"/>
    </source>
</evidence>
<evidence type="ECO:0000259" key="7">
    <source>
        <dbReference type="PROSITE" id="PS50011"/>
    </source>
</evidence>
<evidence type="ECO:0000256" key="1">
    <source>
        <dbReference type="ARBA" id="ARBA00022527"/>
    </source>
</evidence>